<dbReference type="AlphaFoldDB" id="A0A090E7C4"/>
<evidence type="ECO:0000256" key="4">
    <source>
        <dbReference type="ARBA" id="ARBA00012173"/>
    </source>
</evidence>
<protein>
    <recommendedName>
        <fullName evidence="4 10">L-aspartate oxidase</fullName>
        <ecNumber evidence="4 10">1.4.3.16</ecNumber>
    </recommendedName>
</protein>
<dbReference type="EMBL" id="CCMZ01000056">
    <property type="protein sequence ID" value="CDX25605.1"/>
    <property type="molecule type" value="Genomic_DNA"/>
</dbReference>
<dbReference type="GO" id="GO:0008734">
    <property type="term" value="F:L-aspartate oxidase activity"/>
    <property type="evidence" value="ECO:0007669"/>
    <property type="project" value="UniProtKB-UniRule"/>
</dbReference>
<evidence type="ECO:0000256" key="5">
    <source>
        <dbReference type="ARBA" id="ARBA00022630"/>
    </source>
</evidence>
<dbReference type="Gene3D" id="3.90.700.10">
    <property type="entry name" value="Succinate dehydrogenase/fumarate reductase flavoprotein, catalytic domain"/>
    <property type="match status" value="1"/>
</dbReference>
<dbReference type="InterPro" id="IPR015939">
    <property type="entry name" value="Fum_Rdtase/Succ_DH_flav-like_C"/>
</dbReference>
<evidence type="ECO:0000256" key="2">
    <source>
        <dbReference type="ARBA" id="ARBA00004950"/>
    </source>
</evidence>
<evidence type="ECO:0000256" key="1">
    <source>
        <dbReference type="ARBA" id="ARBA00001974"/>
    </source>
</evidence>
<dbReference type="PANTHER" id="PTHR42716">
    <property type="entry name" value="L-ASPARTATE OXIDASE"/>
    <property type="match status" value="1"/>
</dbReference>
<feature type="domain" description="Fumarate reductase/succinate dehydrogenase flavoprotein-like C-terminal" evidence="13">
    <location>
        <begin position="457"/>
        <end position="486"/>
    </location>
</feature>
<name>A0A090E7C4_MESPL</name>
<reference evidence="15" key="1">
    <citation type="submission" date="2014-08" db="EMBL/GenBank/DDBJ databases">
        <authorList>
            <person name="Moulin L."/>
        </authorList>
    </citation>
    <scope>NUCLEOTIDE SEQUENCE [LARGE SCALE GENOMIC DNA]</scope>
</reference>
<dbReference type="SUPFAM" id="SSF51905">
    <property type="entry name" value="FAD/NAD(P)-binding domain"/>
    <property type="match status" value="1"/>
</dbReference>
<evidence type="ECO:0000259" key="13">
    <source>
        <dbReference type="Pfam" id="PF02910"/>
    </source>
</evidence>
<dbReference type="InterPro" id="IPR037099">
    <property type="entry name" value="Fum_R/Succ_DH_flav-like_C_sf"/>
</dbReference>
<comment type="cofactor">
    <cofactor evidence="1 11">
        <name>FAD</name>
        <dbReference type="ChEBI" id="CHEBI:57692"/>
    </cofactor>
</comment>
<evidence type="ECO:0000256" key="6">
    <source>
        <dbReference type="ARBA" id="ARBA00022642"/>
    </source>
</evidence>
<evidence type="ECO:0000256" key="10">
    <source>
        <dbReference type="NCBIfam" id="TIGR00551"/>
    </source>
</evidence>
<dbReference type="FunFam" id="3.90.700.10:FF:000002">
    <property type="entry name" value="L-aspartate oxidase"/>
    <property type="match status" value="1"/>
</dbReference>
<keyword evidence="15" id="KW-1185">Reference proteome</keyword>
<evidence type="ECO:0000313" key="15">
    <source>
        <dbReference type="Proteomes" id="UP000045285"/>
    </source>
</evidence>
<dbReference type="Pfam" id="PF00890">
    <property type="entry name" value="FAD_binding_2"/>
    <property type="match status" value="1"/>
</dbReference>
<proteinExistence type="inferred from homology"/>
<dbReference type="Pfam" id="PF02910">
    <property type="entry name" value="Succ_DH_flav_C"/>
    <property type="match status" value="1"/>
</dbReference>
<evidence type="ECO:0000256" key="11">
    <source>
        <dbReference type="RuleBase" id="RU362049"/>
    </source>
</evidence>
<comment type="catalytic activity">
    <reaction evidence="9">
        <text>L-aspartate + O2 = iminosuccinate + H2O2</text>
        <dbReference type="Rhea" id="RHEA:25876"/>
        <dbReference type="ChEBI" id="CHEBI:15379"/>
        <dbReference type="ChEBI" id="CHEBI:16240"/>
        <dbReference type="ChEBI" id="CHEBI:29991"/>
        <dbReference type="ChEBI" id="CHEBI:77875"/>
        <dbReference type="EC" id="1.4.3.16"/>
    </reaction>
    <physiologicalReaction direction="left-to-right" evidence="9">
        <dbReference type="Rhea" id="RHEA:25877"/>
    </physiologicalReaction>
</comment>
<dbReference type="PRINTS" id="PR00368">
    <property type="entry name" value="FADPNR"/>
</dbReference>
<keyword evidence="7 11" id="KW-0274">FAD</keyword>
<dbReference type="NCBIfam" id="NF005701">
    <property type="entry name" value="PRK07512.1"/>
    <property type="match status" value="1"/>
</dbReference>
<dbReference type="SUPFAM" id="SSF56425">
    <property type="entry name" value="Succinate dehydrogenase/fumarate reductase flavoprotein, catalytic domain"/>
    <property type="match status" value="1"/>
</dbReference>
<dbReference type="PANTHER" id="PTHR42716:SF2">
    <property type="entry name" value="L-ASPARTATE OXIDASE, CHLOROPLASTIC"/>
    <property type="match status" value="1"/>
</dbReference>
<evidence type="ECO:0000256" key="9">
    <source>
        <dbReference type="ARBA" id="ARBA00048305"/>
    </source>
</evidence>
<feature type="domain" description="FAD-dependent oxidoreductase 2 FAD-binding" evidence="12">
    <location>
        <begin position="13"/>
        <end position="378"/>
    </location>
</feature>
<comment type="similarity">
    <text evidence="3 11">Belongs to the FAD-dependent oxidoreductase 2 family. NadB subfamily.</text>
</comment>
<dbReference type="NCBIfam" id="TIGR00551">
    <property type="entry name" value="nadB"/>
    <property type="match status" value="1"/>
</dbReference>
<dbReference type="GO" id="GO:0034628">
    <property type="term" value="P:'de novo' NAD+ biosynthetic process from L-aspartate"/>
    <property type="evidence" value="ECO:0007669"/>
    <property type="project" value="TreeGrafter"/>
</dbReference>
<evidence type="ECO:0000256" key="3">
    <source>
        <dbReference type="ARBA" id="ARBA00008562"/>
    </source>
</evidence>
<accession>A0A090E7C4</accession>
<dbReference type="GO" id="GO:0005737">
    <property type="term" value="C:cytoplasm"/>
    <property type="evidence" value="ECO:0007669"/>
    <property type="project" value="UniProtKB-SubCell"/>
</dbReference>
<dbReference type="EC" id="1.4.3.16" evidence="4 10"/>
<dbReference type="Proteomes" id="UP000045285">
    <property type="component" value="Unassembled WGS sequence"/>
</dbReference>
<evidence type="ECO:0000259" key="12">
    <source>
        <dbReference type="Pfam" id="PF00890"/>
    </source>
</evidence>
<dbReference type="UniPathway" id="UPA00253">
    <property type="reaction ID" value="UER00326"/>
</dbReference>
<organism evidence="14 15">
    <name type="scientific">Mesorhizobium plurifarium</name>
    <dbReference type="NCBI Taxonomy" id="69974"/>
    <lineage>
        <taxon>Bacteria</taxon>
        <taxon>Pseudomonadati</taxon>
        <taxon>Pseudomonadota</taxon>
        <taxon>Alphaproteobacteria</taxon>
        <taxon>Hyphomicrobiales</taxon>
        <taxon>Phyllobacteriaceae</taxon>
        <taxon>Mesorhizobium</taxon>
    </lineage>
</organism>
<dbReference type="SUPFAM" id="SSF46977">
    <property type="entry name" value="Succinate dehydrogenase/fumarate reductase flavoprotein C-terminal domain"/>
    <property type="match status" value="1"/>
</dbReference>
<dbReference type="Gene3D" id="1.20.58.100">
    <property type="entry name" value="Fumarate reductase/succinate dehydrogenase flavoprotein-like, C-terminal domain"/>
    <property type="match status" value="1"/>
</dbReference>
<comment type="subcellular location">
    <subcellularLocation>
        <location evidence="11">Cytoplasm</location>
    </subcellularLocation>
</comment>
<keyword evidence="6 11" id="KW-0662">Pyridine nucleotide biosynthesis</keyword>
<evidence type="ECO:0000256" key="8">
    <source>
        <dbReference type="ARBA" id="ARBA00023002"/>
    </source>
</evidence>
<dbReference type="InterPro" id="IPR036188">
    <property type="entry name" value="FAD/NAD-bd_sf"/>
</dbReference>
<keyword evidence="8 11" id="KW-0560">Oxidoreductase</keyword>
<dbReference type="InterPro" id="IPR005288">
    <property type="entry name" value="NadB"/>
</dbReference>
<evidence type="ECO:0000256" key="7">
    <source>
        <dbReference type="ARBA" id="ARBA00022827"/>
    </source>
</evidence>
<comment type="pathway">
    <text evidence="2 11">Cofactor biosynthesis; NAD(+) biosynthesis; iminoaspartate from L-aspartate (oxidase route): step 1/1.</text>
</comment>
<dbReference type="InterPro" id="IPR027477">
    <property type="entry name" value="Succ_DH/fumarate_Rdtase_cat_sf"/>
</dbReference>
<gene>
    <name evidence="14" type="primary">nadB</name>
    <name evidence="14" type="ORF">MPL3356_60012</name>
</gene>
<comment type="function">
    <text evidence="11">Catalyzes the oxidation of L-aspartate to iminoaspartate.</text>
</comment>
<keyword evidence="5 11" id="KW-0285">Flavoprotein</keyword>
<sequence>MSLDVRDIGGAPVIIGAGVAGLMTALHLAPEPVVLISRAPLGTEACSELAQGGLAASLGGDDGPDLHLADTLAAGDGLCDEATVGRVVEAAPTAIHNLERFGVAFDRCPDGALQLGLEAAHSRRRIVHAAGDATGRELVRALTAAVRRTPSITLLEEMEARRLIVEDGAIAGVLAVGSAGAVGLPTSRVVLATGGIGGLFRDTTNPLGSIGHGLALAASAGVELADLEFVQFHPTALDGPRRPMPLVSEAVRGEGAVLVDERGERFLADTPSGELASRDLVARAIWHQLAAGHRVFLDARKSLGPSFGKRFPAIAQLCLEAGIDPATEPIPVRPAAHYHMGGVAVDAAGRSSLTGLWACGEVACTGLHGANRLASNSLTEAVAMAGWVAETVGGASPGQRRRLLSALEPPRPDPSGVRPVVSQALGIIRDGETLREAAAALLSTATINQTASDPAVVALMIAIAALRREESRGSHYRSDFPGRDADVCPSRLTLATAIQAAVALGWRAPTRKQLI</sequence>
<dbReference type="InterPro" id="IPR003953">
    <property type="entry name" value="FAD-dep_OxRdtase_2_FAD-bd"/>
</dbReference>
<evidence type="ECO:0000313" key="14">
    <source>
        <dbReference type="EMBL" id="CDX25605.1"/>
    </source>
</evidence>
<dbReference type="Gene3D" id="3.50.50.60">
    <property type="entry name" value="FAD/NAD(P)-binding domain"/>
    <property type="match status" value="1"/>
</dbReference>